<dbReference type="EMBL" id="CAMXCT030002224">
    <property type="protein sequence ID" value="CAL4783971.1"/>
    <property type="molecule type" value="Genomic_DNA"/>
</dbReference>
<organism evidence="3">
    <name type="scientific">Cladocopium goreaui</name>
    <dbReference type="NCBI Taxonomy" id="2562237"/>
    <lineage>
        <taxon>Eukaryota</taxon>
        <taxon>Sar</taxon>
        <taxon>Alveolata</taxon>
        <taxon>Dinophyceae</taxon>
        <taxon>Suessiales</taxon>
        <taxon>Symbiodiniaceae</taxon>
        <taxon>Cladocopium</taxon>
    </lineage>
</organism>
<proteinExistence type="predicted"/>
<dbReference type="EMBL" id="CAMXCT020002224">
    <property type="protein sequence ID" value="CAL1150034.1"/>
    <property type="molecule type" value="Genomic_DNA"/>
</dbReference>
<keyword evidence="1" id="KW-0812">Transmembrane</keyword>
<dbReference type="AlphaFoldDB" id="A0A9P1CQV8"/>
<evidence type="ECO:0000313" key="5">
    <source>
        <dbReference type="Proteomes" id="UP001152797"/>
    </source>
</evidence>
<feature type="signal peptide" evidence="2">
    <location>
        <begin position="1"/>
        <end position="21"/>
    </location>
</feature>
<keyword evidence="1" id="KW-1133">Transmembrane helix</keyword>
<accession>A0A9P1CQV8</accession>
<gene>
    <name evidence="3" type="ORF">C1SCF055_LOCUS23118</name>
</gene>
<comment type="caution">
    <text evidence="3">The sequence shown here is derived from an EMBL/GenBank/DDBJ whole genome shotgun (WGS) entry which is preliminary data.</text>
</comment>
<evidence type="ECO:0000256" key="2">
    <source>
        <dbReference type="SAM" id="SignalP"/>
    </source>
</evidence>
<sequence>MAMELRLVMLCALALVNGAASAVTFEHGVTGLVVWTMSAEPVAEQHLDEISAEKGEASKCAMWCETTGCDMYRLDAHQQVRDCGVLGSAAVLRKGTSLALDVSVKALEFEPNGVLESACMAQQNMYAMVMDQVDQTNPRWTCHNSLYFDDILDISIDLDIHYDMTYFLDIDFIEAYDQNFDYVVNYNQDYVDILERIAEEKCGFFVNVFDYDLEPIEQCLEKYATNILLWLVAFTLDVLDYVVRAFLGLLCGQSGALLAVLAMVVSGFGIPMTIALLRWCVSPTRTYVCSGLRMVFWMAAVLWRVTEGVHAEGQKEDPFGYIEECLIEMGGLECEVLTMLGITEHGVESIGVLLEGEGEGEQPFCPISQRNRWMSNHLLDFNKNLLVDLMEYHPSMKLRKKPSWNEFESTMILRLQPSQRSRIFGQLAHGLVSLSLVESRGFLGGLEKPMSKAYAELQWRLPTENIYKLHIKQNQPMLQADSRAAGRGCCTNLLIYHTVIGVRIA</sequence>
<keyword evidence="1" id="KW-0472">Membrane</keyword>
<reference evidence="4" key="2">
    <citation type="submission" date="2024-04" db="EMBL/GenBank/DDBJ databases">
        <authorList>
            <person name="Chen Y."/>
            <person name="Shah S."/>
            <person name="Dougan E. K."/>
            <person name="Thang M."/>
            <person name="Chan C."/>
        </authorList>
    </citation>
    <scope>NUCLEOTIDE SEQUENCE [LARGE SCALE GENOMIC DNA]</scope>
</reference>
<evidence type="ECO:0000256" key="1">
    <source>
        <dbReference type="SAM" id="Phobius"/>
    </source>
</evidence>
<reference evidence="3" key="1">
    <citation type="submission" date="2022-10" db="EMBL/GenBank/DDBJ databases">
        <authorList>
            <person name="Chen Y."/>
            <person name="Dougan E. K."/>
            <person name="Chan C."/>
            <person name="Rhodes N."/>
            <person name="Thang M."/>
        </authorList>
    </citation>
    <scope>NUCLEOTIDE SEQUENCE</scope>
</reference>
<dbReference type="EMBL" id="CAMXCT010002224">
    <property type="protein sequence ID" value="CAI3996659.1"/>
    <property type="molecule type" value="Genomic_DNA"/>
</dbReference>
<evidence type="ECO:0000313" key="3">
    <source>
        <dbReference type="EMBL" id="CAI3996659.1"/>
    </source>
</evidence>
<feature type="chain" id="PRO_5043270675" evidence="2">
    <location>
        <begin position="22"/>
        <end position="505"/>
    </location>
</feature>
<name>A0A9P1CQV8_9DINO</name>
<protein>
    <submittedName>
        <fullName evidence="3">Uncharacterized protein</fullName>
    </submittedName>
</protein>
<feature type="transmembrane region" description="Helical" evidence="1">
    <location>
        <begin position="255"/>
        <end position="279"/>
    </location>
</feature>
<keyword evidence="2" id="KW-0732">Signal</keyword>
<evidence type="ECO:0000313" key="4">
    <source>
        <dbReference type="EMBL" id="CAL1150034.1"/>
    </source>
</evidence>
<keyword evidence="5" id="KW-1185">Reference proteome</keyword>
<dbReference type="Proteomes" id="UP001152797">
    <property type="component" value="Unassembled WGS sequence"/>
</dbReference>